<dbReference type="PANTHER" id="PTHR34075">
    <property type="entry name" value="BLR3430 PROTEIN"/>
    <property type="match status" value="1"/>
</dbReference>
<feature type="region of interest" description="Disordered" evidence="1">
    <location>
        <begin position="1"/>
        <end position="29"/>
    </location>
</feature>
<evidence type="ECO:0000256" key="1">
    <source>
        <dbReference type="SAM" id="MobiDB-lite"/>
    </source>
</evidence>
<accession>A0ABS4VW93</accession>
<proteinExistence type="predicted"/>
<dbReference type="PANTHER" id="PTHR34075:SF5">
    <property type="entry name" value="BLR3430 PROTEIN"/>
    <property type="match status" value="1"/>
</dbReference>
<dbReference type="InterPro" id="IPR012340">
    <property type="entry name" value="NA-bd_OB-fold"/>
</dbReference>
<sequence>MNPTASRPPDVSDLDPRPRWHAGPGSDEIRGIRCPACGHVAAYPWPSCPDCGGPADPATFGPGGVVWSSTVVRIPVPGRTPPYGLAYVDLDDGPRVLAHVVGTADPLPLGTRVRLLGPSDAGDPQVEVAS</sequence>
<dbReference type="SUPFAM" id="SSF50249">
    <property type="entry name" value="Nucleic acid-binding proteins"/>
    <property type="match status" value="1"/>
</dbReference>
<evidence type="ECO:0000313" key="4">
    <source>
        <dbReference type="Proteomes" id="UP001519295"/>
    </source>
</evidence>
<gene>
    <name evidence="3" type="ORF">JOF36_003475</name>
</gene>
<protein>
    <submittedName>
        <fullName evidence="3">OB-fold protein</fullName>
    </submittedName>
</protein>
<feature type="domain" description="ChsH2 C-terminal OB-fold" evidence="2">
    <location>
        <begin position="61"/>
        <end position="115"/>
    </location>
</feature>
<evidence type="ECO:0000259" key="2">
    <source>
        <dbReference type="Pfam" id="PF01796"/>
    </source>
</evidence>
<dbReference type="Pfam" id="PF01796">
    <property type="entry name" value="OB_ChsH2_C"/>
    <property type="match status" value="1"/>
</dbReference>
<comment type="caution">
    <text evidence="3">The sequence shown here is derived from an EMBL/GenBank/DDBJ whole genome shotgun (WGS) entry which is preliminary data.</text>
</comment>
<dbReference type="EMBL" id="JAGINU010000001">
    <property type="protein sequence ID" value="MBP2367779.1"/>
    <property type="molecule type" value="Genomic_DNA"/>
</dbReference>
<evidence type="ECO:0000313" key="3">
    <source>
        <dbReference type="EMBL" id="MBP2367779.1"/>
    </source>
</evidence>
<dbReference type="RefSeq" id="WP_210027950.1">
    <property type="nucleotide sequence ID" value="NZ_JAGINU010000001.1"/>
</dbReference>
<keyword evidence="4" id="KW-1185">Reference proteome</keyword>
<name>A0ABS4VW93_9PSEU</name>
<dbReference type="Proteomes" id="UP001519295">
    <property type="component" value="Unassembled WGS sequence"/>
</dbReference>
<dbReference type="InterPro" id="IPR052513">
    <property type="entry name" value="Thioester_dehydratase-like"/>
</dbReference>
<organism evidence="3 4">
    <name type="scientific">Pseudonocardia parietis</name>
    <dbReference type="NCBI Taxonomy" id="570936"/>
    <lineage>
        <taxon>Bacteria</taxon>
        <taxon>Bacillati</taxon>
        <taxon>Actinomycetota</taxon>
        <taxon>Actinomycetes</taxon>
        <taxon>Pseudonocardiales</taxon>
        <taxon>Pseudonocardiaceae</taxon>
        <taxon>Pseudonocardia</taxon>
    </lineage>
</organism>
<reference evidence="3 4" key="1">
    <citation type="submission" date="2021-03" db="EMBL/GenBank/DDBJ databases">
        <title>Sequencing the genomes of 1000 actinobacteria strains.</title>
        <authorList>
            <person name="Klenk H.-P."/>
        </authorList>
    </citation>
    <scope>NUCLEOTIDE SEQUENCE [LARGE SCALE GENOMIC DNA]</scope>
    <source>
        <strain evidence="3 4">DSM 45256</strain>
    </source>
</reference>
<dbReference type="InterPro" id="IPR002878">
    <property type="entry name" value="ChsH2_C"/>
</dbReference>